<protein>
    <submittedName>
        <fullName evidence="2">Uncharacterized protein</fullName>
    </submittedName>
</protein>
<dbReference type="Proteomes" id="UP001597304">
    <property type="component" value="Unassembled WGS sequence"/>
</dbReference>
<accession>A0ABW4KRD7</accession>
<sequence length="157" mass="17685">MKDRKCAPNTNRQATSETDTWMVSFMESLRRIEHWVLVTAADCPSAIQSARLKLRAQLKNPLGGLDFRKCVRTTHEGSASNPFRPSSYLDLDERSGNPRPVLLSKEAYEGFLLSDDVPADMPMTAPAQVAPRWRSARSFDQASFDEYDPVRAMPTVH</sequence>
<evidence type="ECO:0000313" key="3">
    <source>
        <dbReference type="Proteomes" id="UP001597304"/>
    </source>
</evidence>
<reference evidence="3" key="1">
    <citation type="journal article" date="2019" name="Int. J. Syst. Evol. Microbiol.">
        <title>The Global Catalogue of Microorganisms (GCM) 10K type strain sequencing project: providing services to taxonomists for standard genome sequencing and annotation.</title>
        <authorList>
            <consortium name="The Broad Institute Genomics Platform"/>
            <consortium name="The Broad Institute Genome Sequencing Center for Infectious Disease"/>
            <person name="Wu L."/>
            <person name="Ma J."/>
        </authorList>
    </citation>
    <scope>NUCLEOTIDE SEQUENCE [LARGE SCALE GENOMIC DNA]</scope>
    <source>
        <strain evidence="3">LMG 29247</strain>
    </source>
</reference>
<gene>
    <name evidence="2" type="ORF">ACFSF0_04105</name>
</gene>
<evidence type="ECO:0000313" key="2">
    <source>
        <dbReference type="EMBL" id="MFD1709776.1"/>
    </source>
</evidence>
<comment type="caution">
    <text evidence="2">The sequence shown here is derived from an EMBL/GenBank/DDBJ whole genome shotgun (WGS) entry which is preliminary data.</text>
</comment>
<dbReference type="RefSeq" id="WP_147914652.1">
    <property type="nucleotide sequence ID" value="NZ_JBHUEJ010000010.1"/>
</dbReference>
<keyword evidence="3" id="KW-1185">Reference proteome</keyword>
<name>A0ABW4KRD7_9BURK</name>
<proteinExistence type="predicted"/>
<evidence type="ECO:0000256" key="1">
    <source>
        <dbReference type="SAM" id="MobiDB-lite"/>
    </source>
</evidence>
<feature type="region of interest" description="Disordered" evidence="1">
    <location>
        <begin position="76"/>
        <end position="95"/>
    </location>
</feature>
<organism evidence="2 3">
    <name type="scientific">Ottowia flava</name>
    <dbReference type="NCBI Taxonomy" id="2675430"/>
    <lineage>
        <taxon>Bacteria</taxon>
        <taxon>Pseudomonadati</taxon>
        <taxon>Pseudomonadota</taxon>
        <taxon>Betaproteobacteria</taxon>
        <taxon>Burkholderiales</taxon>
        <taxon>Comamonadaceae</taxon>
        <taxon>Ottowia</taxon>
    </lineage>
</organism>
<dbReference type="EMBL" id="JBHUEJ010000010">
    <property type="protein sequence ID" value="MFD1709776.1"/>
    <property type="molecule type" value="Genomic_DNA"/>
</dbReference>